<feature type="transmembrane region" description="Helical" evidence="11">
    <location>
        <begin position="127"/>
        <end position="145"/>
    </location>
</feature>
<feature type="transmembrane region" description="Helical" evidence="11">
    <location>
        <begin position="259"/>
        <end position="284"/>
    </location>
</feature>
<keyword evidence="2" id="KW-0813">Transport</keyword>
<evidence type="ECO:0000259" key="12">
    <source>
        <dbReference type="PROSITE" id="PS50893"/>
    </source>
</evidence>
<dbReference type="GO" id="GO:0005524">
    <property type="term" value="F:ATP binding"/>
    <property type="evidence" value="ECO:0007669"/>
    <property type="project" value="UniProtKB-KW"/>
</dbReference>
<dbReference type="GO" id="GO:0005886">
    <property type="term" value="C:plasma membrane"/>
    <property type="evidence" value="ECO:0007669"/>
    <property type="project" value="UniProtKB-SubCell"/>
</dbReference>
<proteinExistence type="predicted"/>
<dbReference type="GO" id="GO:0016887">
    <property type="term" value="F:ATP hydrolysis activity"/>
    <property type="evidence" value="ECO:0007669"/>
    <property type="project" value="InterPro"/>
</dbReference>
<keyword evidence="5" id="KW-0547">Nucleotide-binding</keyword>
<feature type="transmembrane region" description="Helical" evidence="11">
    <location>
        <begin position="44"/>
        <end position="65"/>
    </location>
</feature>
<keyword evidence="6 13" id="KW-0067">ATP-binding</keyword>
<name>A0A1H8M8J2_9BRAD</name>
<evidence type="ECO:0000256" key="8">
    <source>
        <dbReference type="ARBA" id="ARBA00023136"/>
    </source>
</evidence>
<dbReference type="SMART" id="SM00382">
    <property type="entry name" value="AAA"/>
    <property type="match status" value="1"/>
</dbReference>
<reference evidence="14" key="1">
    <citation type="submission" date="2016-10" db="EMBL/GenBank/DDBJ databases">
        <authorList>
            <person name="Varghese N."/>
            <person name="Submissions S."/>
        </authorList>
    </citation>
    <scope>NUCLEOTIDE SEQUENCE [LARGE SCALE GENOMIC DNA]</scope>
    <source>
        <strain evidence="14">DSM 123</strain>
    </source>
</reference>
<feature type="domain" description="ABC transporter" evidence="12">
    <location>
        <begin position="361"/>
        <end position="596"/>
    </location>
</feature>
<keyword evidence="7 11" id="KW-1133">Transmembrane helix</keyword>
<evidence type="ECO:0000256" key="10">
    <source>
        <dbReference type="SAM" id="MobiDB-lite"/>
    </source>
</evidence>
<dbReference type="Pfam" id="PF12399">
    <property type="entry name" value="BCA_ABC_TP_C"/>
    <property type="match status" value="1"/>
</dbReference>
<evidence type="ECO:0000256" key="9">
    <source>
        <dbReference type="ARBA" id="ARBA00024722"/>
    </source>
</evidence>
<dbReference type="InterPro" id="IPR027417">
    <property type="entry name" value="P-loop_NTPase"/>
</dbReference>
<dbReference type="AlphaFoldDB" id="A0A1H8M8J2"/>
<dbReference type="Gene3D" id="3.40.50.300">
    <property type="entry name" value="P-loop containing nucleotide triphosphate hydrolases"/>
    <property type="match status" value="1"/>
</dbReference>
<dbReference type="EMBL" id="FODT01000001">
    <property type="protein sequence ID" value="SEO13681.1"/>
    <property type="molecule type" value="Genomic_DNA"/>
</dbReference>
<feature type="transmembrane region" description="Helical" evidence="11">
    <location>
        <begin position="101"/>
        <end position="120"/>
    </location>
</feature>
<sequence length="603" mass="64545">MTAMSLSSNPHKESAVRFSLLYKVLLASLLCALLIVPVSMDDQFVYHIFITICIFAALSSAWNIVGGFAGQLSLGHTIFYGIGSYAGIILMNLGVSPWIGLFVGAAVSVVVAIAISYPCFRLKGPFFALATIAFLEVFRALALHWKEFTGGATGAMIPLKIGLEWMVFQERLPQLLIAFGLVLLTLIVSWWIHSHRIGFYLIATRERESAANAAGVNTVKVRLIAVAVSAALTSLVGTFHAIYLSFIEPAAAFSLTTSIQIVMFALVGGLGTVVGPLLGAVILVPISELARGWLGAHAAGLHGFVYGLVLMLVALFMPSGLMGLLPRGKPQTSDDPQVDRPGVSATSAPAAVPVESKAEIMRVEHLEKSFGGLRVTNNVSFNLREGEILGLIGPNGAGKTTLFNQLSGFLAPDSGSVSVRDRDGVWRNPSTPADFAAIGIGRTFQIAQPFAAMTVEENIMVGAFHRFADVREAREVARETADRMQLGPWLHAEARGLTVGGLKRLEVARVLAMKPRILLLDEVMAGINQTDVRRAIDLILKVRDGGVSIIAIEHVMQAVMSLSDRVIVLNSGVIIAEGAPREVVKDPTVVEAYLGKEFADAQA</sequence>
<comment type="subcellular location">
    <subcellularLocation>
        <location evidence="1">Cell membrane</location>
        <topology evidence="1">Multi-pass membrane protein</topology>
    </subcellularLocation>
</comment>
<dbReference type="PANTHER" id="PTHR45772">
    <property type="entry name" value="CONSERVED COMPONENT OF ABC TRANSPORTER FOR NATURAL AMINO ACIDS-RELATED"/>
    <property type="match status" value="1"/>
</dbReference>
<evidence type="ECO:0000313" key="13">
    <source>
        <dbReference type="EMBL" id="SEO13681.1"/>
    </source>
</evidence>
<dbReference type="Pfam" id="PF02653">
    <property type="entry name" value="BPD_transp_2"/>
    <property type="match status" value="1"/>
</dbReference>
<dbReference type="SUPFAM" id="SSF52540">
    <property type="entry name" value="P-loop containing nucleoside triphosphate hydrolases"/>
    <property type="match status" value="1"/>
</dbReference>
<dbReference type="PROSITE" id="PS50893">
    <property type="entry name" value="ABC_TRANSPORTER_2"/>
    <property type="match status" value="1"/>
</dbReference>
<organism evidence="13 14">
    <name type="scientific">Rhodopseudomonas pseudopalustris</name>
    <dbReference type="NCBI Taxonomy" id="1513892"/>
    <lineage>
        <taxon>Bacteria</taxon>
        <taxon>Pseudomonadati</taxon>
        <taxon>Pseudomonadota</taxon>
        <taxon>Alphaproteobacteria</taxon>
        <taxon>Hyphomicrobiales</taxon>
        <taxon>Nitrobacteraceae</taxon>
        <taxon>Rhodopseudomonas</taxon>
    </lineage>
</organism>
<feature type="transmembrane region" description="Helical" evidence="11">
    <location>
        <begin position="175"/>
        <end position="192"/>
    </location>
</feature>
<dbReference type="InterPro" id="IPR003593">
    <property type="entry name" value="AAA+_ATPase"/>
</dbReference>
<evidence type="ECO:0000256" key="1">
    <source>
        <dbReference type="ARBA" id="ARBA00004651"/>
    </source>
</evidence>
<keyword evidence="4 11" id="KW-0812">Transmembrane</keyword>
<evidence type="ECO:0000256" key="3">
    <source>
        <dbReference type="ARBA" id="ARBA00022475"/>
    </source>
</evidence>
<keyword evidence="3" id="KW-1003">Cell membrane</keyword>
<accession>A0A1H8M8J2</accession>
<dbReference type="InterPro" id="IPR003439">
    <property type="entry name" value="ABC_transporter-like_ATP-bd"/>
</dbReference>
<evidence type="ECO:0000256" key="4">
    <source>
        <dbReference type="ARBA" id="ARBA00022692"/>
    </source>
</evidence>
<dbReference type="InterPro" id="IPR032823">
    <property type="entry name" value="BCA_ABC_TP_C"/>
</dbReference>
<dbReference type="InterPro" id="IPR001851">
    <property type="entry name" value="ABC_transp_permease"/>
</dbReference>
<evidence type="ECO:0000256" key="5">
    <source>
        <dbReference type="ARBA" id="ARBA00022741"/>
    </source>
</evidence>
<keyword evidence="8 11" id="KW-0472">Membrane</keyword>
<feature type="transmembrane region" description="Helical" evidence="11">
    <location>
        <begin position="20"/>
        <end position="38"/>
    </location>
</feature>
<dbReference type="Proteomes" id="UP000199615">
    <property type="component" value="Unassembled WGS sequence"/>
</dbReference>
<dbReference type="CDD" id="cd06581">
    <property type="entry name" value="TM_PBP1_LivM_like"/>
    <property type="match status" value="1"/>
</dbReference>
<evidence type="ECO:0000256" key="6">
    <source>
        <dbReference type="ARBA" id="ARBA00022840"/>
    </source>
</evidence>
<feature type="transmembrane region" description="Helical" evidence="11">
    <location>
        <begin position="77"/>
        <end position="95"/>
    </location>
</feature>
<feature type="transmembrane region" description="Helical" evidence="11">
    <location>
        <begin position="304"/>
        <end position="325"/>
    </location>
</feature>
<dbReference type="Pfam" id="PF00005">
    <property type="entry name" value="ABC_tran"/>
    <property type="match status" value="1"/>
</dbReference>
<evidence type="ECO:0000313" key="14">
    <source>
        <dbReference type="Proteomes" id="UP000199615"/>
    </source>
</evidence>
<dbReference type="GO" id="GO:0015658">
    <property type="term" value="F:branched-chain amino acid transmembrane transporter activity"/>
    <property type="evidence" value="ECO:0007669"/>
    <property type="project" value="InterPro"/>
</dbReference>
<dbReference type="InterPro" id="IPR051120">
    <property type="entry name" value="ABC_AA/LPS_Transport"/>
</dbReference>
<evidence type="ECO:0000256" key="2">
    <source>
        <dbReference type="ARBA" id="ARBA00022448"/>
    </source>
</evidence>
<protein>
    <submittedName>
        <fullName evidence="13">Amino acid/amide ABC transporter membrane protein 2, HAAT family /amino acid/amide ABC transporter ATP-binding protein 1, HAAT family</fullName>
    </submittedName>
</protein>
<evidence type="ECO:0000256" key="11">
    <source>
        <dbReference type="SAM" id="Phobius"/>
    </source>
</evidence>
<feature type="transmembrane region" description="Helical" evidence="11">
    <location>
        <begin position="223"/>
        <end position="247"/>
    </location>
</feature>
<feature type="region of interest" description="Disordered" evidence="10">
    <location>
        <begin position="327"/>
        <end position="348"/>
    </location>
</feature>
<keyword evidence="14" id="KW-1185">Reference proteome</keyword>
<dbReference type="InterPro" id="IPR043428">
    <property type="entry name" value="LivM-like"/>
</dbReference>
<comment type="function">
    <text evidence="9">Involved in beta-(1--&gt;2)glucan export. Transmembrane domains (TMD) form a pore in the inner membrane and the ATP-binding domain (NBD) is responsible for energy generation.</text>
</comment>
<dbReference type="CDD" id="cd03219">
    <property type="entry name" value="ABC_Mj1267_LivG_branched"/>
    <property type="match status" value="1"/>
</dbReference>
<evidence type="ECO:0000256" key="7">
    <source>
        <dbReference type="ARBA" id="ARBA00022989"/>
    </source>
</evidence>
<gene>
    <name evidence="13" type="ORF">SAMN05444123_101416</name>
</gene>